<keyword evidence="8" id="KW-1133">Transmembrane helix</keyword>
<sequence>MLPSFDLFLTDLTRQATLLAFQLLAQDAPPAGESSILQRILENPLILPVGVVAIFYVTYFGPERRRRAEEAKMMSALGKNDRVVTIGGIHGTIVSAAPDSDTVTLKIDESGSTRIKVNRSAIVKIVGEPKNKPDNDSSD</sequence>
<dbReference type="STRING" id="595434.RISK_002090"/>
<dbReference type="GO" id="GO:0015031">
    <property type="term" value="P:protein transport"/>
    <property type="evidence" value="ECO:0007669"/>
    <property type="project" value="UniProtKB-KW"/>
</dbReference>
<evidence type="ECO:0000256" key="7">
    <source>
        <dbReference type="ARBA" id="ARBA00022927"/>
    </source>
</evidence>
<keyword evidence="10" id="KW-0472">Membrane</keyword>
<accession>A0A0J1BFY8</accession>
<evidence type="ECO:0000256" key="3">
    <source>
        <dbReference type="ARBA" id="ARBA00014962"/>
    </source>
</evidence>
<evidence type="ECO:0000256" key="5">
    <source>
        <dbReference type="ARBA" id="ARBA00022475"/>
    </source>
</evidence>
<dbReference type="OrthoDB" id="9800132at2"/>
<reference evidence="11" key="1">
    <citation type="submission" date="2015-05" db="EMBL/GenBank/DDBJ databases">
        <title>Permanent draft genome of Rhodopirellula islandicus K833.</title>
        <authorList>
            <person name="Kizina J."/>
            <person name="Richter M."/>
            <person name="Glockner F.O."/>
            <person name="Harder J."/>
        </authorList>
    </citation>
    <scope>NUCLEOTIDE SEQUENCE [LARGE SCALE GENOMIC DNA]</scope>
    <source>
        <strain evidence="11">K833</strain>
    </source>
</reference>
<evidence type="ECO:0000313" key="11">
    <source>
        <dbReference type="EMBL" id="KLU05458.1"/>
    </source>
</evidence>
<protein>
    <recommendedName>
        <fullName evidence="3">Sec translocon accessory complex subunit YajC</fullName>
    </recommendedName>
</protein>
<keyword evidence="9" id="KW-0811">Translocation</keyword>
<dbReference type="NCBIfam" id="TIGR00739">
    <property type="entry name" value="yajC"/>
    <property type="match status" value="1"/>
</dbReference>
<evidence type="ECO:0000313" key="12">
    <source>
        <dbReference type="Proteomes" id="UP000036367"/>
    </source>
</evidence>
<gene>
    <name evidence="11" type="ORF">RISK_002090</name>
</gene>
<keyword evidence="6" id="KW-0812">Transmembrane</keyword>
<dbReference type="PANTHER" id="PTHR33909">
    <property type="entry name" value="SEC TRANSLOCON ACCESSORY COMPLEX SUBUNIT YAJC"/>
    <property type="match status" value="1"/>
</dbReference>
<evidence type="ECO:0000256" key="2">
    <source>
        <dbReference type="ARBA" id="ARBA00006742"/>
    </source>
</evidence>
<name>A0A0J1BFY8_RHOIS</name>
<dbReference type="Proteomes" id="UP000036367">
    <property type="component" value="Unassembled WGS sequence"/>
</dbReference>
<evidence type="ECO:0000256" key="9">
    <source>
        <dbReference type="ARBA" id="ARBA00023010"/>
    </source>
</evidence>
<dbReference type="PANTHER" id="PTHR33909:SF1">
    <property type="entry name" value="SEC TRANSLOCON ACCESSORY COMPLEX SUBUNIT YAJC"/>
    <property type="match status" value="1"/>
</dbReference>
<dbReference type="EMBL" id="LECT01000017">
    <property type="protein sequence ID" value="KLU05458.1"/>
    <property type="molecule type" value="Genomic_DNA"/>
</dbReference>
<keyword evidence="5" id="KW-1003">Cell membrane</keyword>
<dbReference type="SMART" id="SM01323">
    <property type="entry name" value="YajC"/>
    <property type="match status" value="1"/>
</dbReference>
<proteinExistence type="inferred from homology"/>
<dbReference type="AlphaFoldDB" id="A0A0J1BFY8"/>
<dbReference type="Pfam" id="PF02699">
    <property type="entry name" value="YajC"/>
    <property type="match status" value="1"/>
</dbReference>
<keyword evidence="12" id="KW-1185">Reference proteome</keyword>
<organism evidence="11 12">
    <name type="scientific">Rhodopirellula islandica</name>
    <dbReference type="NCBI Taxonomy" id="595434"/>
    <lineage>
        <taxon>Bacteria</taxon>
        <taxon>Pseudomonadati</taxon>
        <taxon>Planctomycetota</taxon>
        <taxon>Planctomycetia</taxon>
        <taxon>Pirellulales</taxon>
        <taxon>Pirellulaceae</taxon>
        <taxon>Rhodopirellula</taxon>
    </lineage>
</organism>
<evidence type="ECO:0000256" key="4">
    <source>
        <dbReference type="ARBA" id="ARBA00022448"/>
    </source>
</evidence>
<dbReference type="RefSeq" id="WP_047813866.1">
    <property type="nucleotide sequence ID" value="NZ_LECT01000017.1"/>
</dbReference>
<comment type="caution">
    <text evidence="11">The sequence shown here is derived from an EMBL/GenBank/DDBJ whole genome shotgun (WGS) entry which is preliminary data.</text>
</comment>
<comment type="similarity">
    <text evidence="2">Belongs to the YajC family.</text>
</comment>
<evidence type="ECO:0000256" key="10">
    <source>
        <dbReference type="ARBA" id="ARBA00023136"/>
    </source>
</evidence>
<evidence type="ECO:0000256" key="1">
    <source>
        <dbReference type="ARBA" id="ARBA00004162"/>
    </source>
</evidence>
<dbReference type="InterPro" id="IPR003849">
    <property type="entry name" value="Preprotein_translocase_YajC"/>
</dbReference>
<dbReference type="GO" id="GO:0005886">
    <property type="term" value="C:plasma membrane"/>
    <property type="evidence" value="ECO:0007669"/>
    <property type="project" value="UniProtKB-SubCell"/>
</dbReference>
<dbReference type="PATRIC" id="fig|595434.4.peg.2003"/>
<evidence type="ECO:0000256" key="8">
    <source>
        <dbReference type="ARBA" id="ARBA00022989"/>
    </source>
</evidence>
<evidence type="ECO:0000256" key="6">
    <source>
        <dbReference type="ARBA" id="ARBA00022692"/>
    </source>
</evidence>
<comment type="subcellular location">
    <subcellularLocation>
        <location evidence="1">Cell membrane</location>
        <topology evidence="1">Single-pass membrane protein</topology>
    </subcellularLocation>
</comment>
<keyword evidence="4" id="KW-0813">Transport</keyword>
<keyword evidence="7" id="KW-0653">Protein transport</keyword>